<dbReference type="Proteomes" id="UP001500979">
    <property type="component" value="Unassembled WGS sequence"/>
</dbReference>
<evidence type="ECO:0008006" key="4">
    <source>
        <dbReference type="Google" id="ProtNLM"/>
    </source>
</evidence>
<evidence type="ECO:0000256" key="1">
    <source>
        <dbReference type="SAM" id="MobiDB-lite"/>
    </source>
</evidence>
<comment type="caution">
    <text evidence="2">The sequence shown here is derived from an EMBL/GenBank/DDBJ whole genome shotgun (WGS) entry which is preliminary data.</text>
</comment>
<name>A0ABN3V5S4_9PSEU</name>
<keyword evidence="3" id="KW-1185">Reference proteome</keyword>
<dbReference type="PROSITE" id="PS51257">
    <property type="entry name" value="PROKAR_LIPOPROTEIN"/>
    <property type="match status" value="1"/>
</dbReference>
<dbReference type="EMBL" id="BAAAUX010000005">
    <property type="protein sequence ID" value="GAA2779586.1"/>
    <property type="molecule type" value="Genomic_DNA"/>
</dbReference>
<dbReference type="InterPro" id="IPR024520">
    <property type="entry name" value="DUF3558"/>
</dbReference>
<evidence type="ECO:0000313" key="2">
    <source>
        <dbReference type="EMBL" id="GAA2779586.1"/>
    </source>
</evidence>
<proteinExistence type="predicted"/>
<reference evidence="2 3" key="1">
    <citation type="journal article" date="2019" name="Int. J. Syst. Evol. Microbiol.">
        <title>The Global Catalogue of Microorganisms (GCM) 10K type strain sequencing project: providing services to taxonomists for standard genome sequencing and annotation.</title>
        <authorList>
            <consortium name="The Broad Institute Genomics Platform"/>
            <consortium name="The Broad Institute Genome Sequencing Center for Infectious Disease"/>
            <person name="Wu L."/>
            <person name="Ma J."/>
        </authorList>
    </citation>
    <scope>NUCLEOTIDE SEQUENCE [LARGE SCALE GENOMIC DNA]</scope>
    <source>
        <strain evidence="2 3">JCM 9383</strain>
    </source>
</reference>
<feature type="compositionally biased region" description="Low complexity" evidence="1">
    <location>
        <begin position="20"/>
        <end position="36"/>
    </location>
</feature>
<sequence length="198" mass="20624">MTEARHWLLGLAAVGLLATGCTTSPTPTPESPATSEKPSRPADLAVAGKPDTELCELLTAEQQSQLGVGRPTPDSEVNETTGVGFPGCGWLTPPGEDPPYDITVYAVPESTKDFMDRLSPAFPETEASYTVAGFPAKQAQRGESLEQLGCMVGVDVADGQTLGVFVGPGLMQVMSNKDICDKAKQAAEAAVATLRSQG</sequence>
<protein>
    <recommendedName>
        <fullName evidence="4">DUF3558 domain-containing protein</fullName>
    </recommendedName>
</protein>
<dbReference type="RefSeq" id="WP_344678355.1">
    <property type="nucleotide sequence ID" value="NZ_BAAAUX010000005.1"/>
</dbReference>
<accession>A0ABN3V5S4</accession>
<gene>
    <name evidence="2" type="ORF">GCM10010470_11620</name>
</gene>
<evidence type="ECO:0000313" key="3">
    <source>
        <dbReference type="Proteomes" id="UP001500979"/>
    </source>
</evidence>
<dbReference type="Pfam" id="PF12079">
    <property type="entry name" value="DUF3558"/>
    <property type="match status" value="1"/>
</dbReference>
<feature type="region of interest" description="Disordered" evidence="1">
    <location>
        <begin position="64"/>
        <end position="87"/>
    </location>
</feature>
<feature type="region of interest" description="Disordered" evidence="1">
    <location>
        <begin position="20"/>
        <end position="47"/>
    </location>
</feature>
<organism evidence="2 3">
    <name type="scientific">Saccharopolyspora taberi</name>
    <dbReference type="NCBI Taxonomy" id="60895"/>
    <lineage>
        <taxon>Bacteria</taxon>
        <taxon>Bacillati</taxon>
        <taxon>Actinomycetota</taxon>
        <taxon>Actinomycetes</taxon>
        <taxon>Pseudonocardiales</taxon>
        <taxon>Pseudonocardiaceae</taxon>
        <taxon>Saccharopolyspora</taxon>
    </lineage>
</organism>